<keyword evidence="1" id="KW-0805">Transcription regulation</keyword>
<protein>
    <submittedName>
        <fullName evidence="5">Helix-turn-helix domain-containing protein</fullName>
    </submittedName>
</protein>
<keyword evidence="3" id="KW-0804">Transcription</keyword>
<dbReference type="PANTHER" id="PTHR33204">
    <property type="entry name" value="TRANSCRIPTIONAL REGULATOR, MARR FAMILY"/>
    <property type="match status" value="1"/>
</dbReference>
<evidence type="ECO:0000256" key="1">
    <source>
        <dbReference type="ARBA" id="ARBA00023015"/>
    </source>
</evidence>
<name>A0ABY9EP09_9PSED</name>
<evidence type="ECO:0000313" key="6">
    <source>
        <dbReference type="Proteomes" id="UP001239418"/>
    </source>
</evidence>
<dbReference type="InterPro" id="IPR036390">
    <property type="entry name" value="WH_DNA-bd_sf"/>
</dbReference>
<keyword evidence="2" id="KW-0238">DNA-binding</keyword>
<dbReference type="InterPro" id="IPR002577">
    <property type="entry name" value="HTH_HxlR"/>
</dbReference>
<dbReference type="Gene3D" id="1.10.10.10">
    <property type="entry name" value="Winged helix-like DNA-binding domain superfamily/Winged helix DNA-binding domain"/>
    <property type="match status" value="1"/>
</dbReference>
<proteinExistence type="predicted"/>
<organism evidence="5 6">
    <name type="scientific">Pseudomonas cucumis</name>
    <dbReference type="NCBI Taxonomy" id="2954082"/>
    <lineage>
        <taxon>Bacteria</taxon>
        <taxon>Pseudomonadati</taxon>
        <taxon>Pseudomonadota</taxon>
        <taxon>Gammaproteobacteria</taxon>
        <taxon>Pseudomonadales</taxon>
        <taxon>Pseudomonadaceae</taxon>
        <taxon>Pseudomonas</taxon>
    </lineage>
</organism>
<evidence type="ECO:0000259" key="4">
    <source>
        <dbReference type="PROSITE" id="PS51118"/>
    </source>
</evidence>
<dbReference type="PROSITE" id="PS51118">
    <property type="entry name" value="HTH_HXLR"/>
    <property type="match status" value="1"/>
</dbReference>
<evidence type="ECO:0000256" key="2">
    <source>
        <dbReference type="ARBA" id="ARBA00023125"/>
    </source>
</evidence>
<dbReference type="EMBL" id="CP117454">
    <property type="protein sequence ID" value="WLG82445.1"/>
    <property type="molecule type" value="Genomic_DNA"/>
</dbReference>
<dbReference type="PANTHER" id="PTHR33204:SF39">
    <property type="entry name" value="TRANSCRIPTIONAL REGULATORY PROTEIN"/>
    <property type="match status" value="1"/>
</dbReference>
<keyword evidence="6" id="KW-1185">Reference proteome</keyword>
<feature type="domain" description="HTH hxlR-type" evidence="4">
    <location>
        <begin position="12"/>
        <end position="111"/>
    </location>
</feature>
<dbReference type="Pfam" id="PF01638">
    <property type="entry name" value="HxlR"/>
    <property type="match status" value="1"/>
</dbReference>
<sequence length="131" mass="14712">MSIGCNDEPGMCLSLTDLFARIGDKWTLKVVDALVHRPIRYNEIHQAVAGISQRMLTRTLKGLEQDGLINRTMYLTIPPRVEYELTELGQQLIVALQSLYDWALVHQQAMSAARANVARTAQDEKLPPGHD</sequence>
<gene>
    <name evidence="5" type="ORF">PSH97_14965</name>
</gene>
<evidence type="ECO:0000313" key="5">
    <source>
        <dbReference type="EMBL" id="WLG82445.1"/>
    </source>
</evidence>
<accession>A0ABY9EP09</accession>
<reference evidence="5 6" key="1">
    <citation type="submission" date="2023-02" db="EMBL/GenBank/DDBJ databases">
        <title>Evolution of Hrp T3SS in non-pathogenic Pseudomonas fluorescens.</title>
        <authorList>
            <person name="Liao K."/>
            <person name="Wei H."/>
            <person name="Gu Y."/>
        </authorList>
    </citation>
    <scope>NUCLEOTIDE SEQUENCE [LARGE SCALE GENOMIC DNA]</scope>
    <source>
        <strain evidence="5 6">FP1935</strain>
    </source>
</reference>
<dbReference type="InterPro" id="IPR036388">
    <property type="entry name" value="WH-like_DNA-bd_sf"/>
</dbReference>
<evidence type="ECO:0000256" key="3">
    <source>
        <dbReference type="ARBA" id="ARBA00023163"/>
    </source>
</evidence>
<dbReference type="RefSeq" id="WP_305445577.1">
    <property type="nucleotide sequence ID" value="NZ_CP117454.1"/>
</dbReference>
<dbReference type="Proteomes" id="UP001239418">
    <property type="component" value="Chromosome"/>
</dbReference>
<dbReference type="SUPFAM" id="SSF46785">
    <property type="entry name" value="Winged helix' DNA-binding domain"/>
    <property type="match status" value="1"/>
</dbReference>